<organism evidence="1 2">
    <name type="scientific">Vitis vinifera</name>
    <name type="common">Grape</name>
    <dbReference type="NCBI Taxonomy" id="29760"/>
    <lineage>
        <taxon>Eukaryota</taxon>
        <taxon>Viridiplantae</taxon>
        <taxon>Streptophyta</taxon>
        <taxon>Embryophyta</taxon>
        <taxon>Tracheophyta</taxon>
        <taxon>Spermatophyta</taxon>
        <taxon>Magnoliopsida</taxon>
        <taxon>eudicotyledons</taxon>
        <taxon>Gunneridae</taxon>
        <taxon>Pentapetalae</taxon>
        <taxon>rosids</taxon>
        <taxon>Vitales</taxon>
        <taxon>Vitaceae</taxon>
        <taxon>Viteae</taxon>
        <taxon>Vitis</taxon>
    </lineage>
</organism>
<reference evidence="1 2" key="1">
    <citation type="journal article" date="2018" name="PLoS Genet.">
        <title>Population sequencing reveals clonal diversity and ancestral inbreeding in the grapevine cultivar Chardonnay.</title>
        <authorList>
            <person name="Roach M.J."/>
            <person name="Johnson D.L."/>
            <person name="Bohlmann J."/>
            <person name="van Vuuren H.J."/>
            <person name="Jones S.J."/>
            <person name="Pretorius I.S."/>
            <person name="Schmidt S.A."/>
            <person name="Borneman A.R."/>
        </authorList>
    </citation>
    <scope>NUCLEOTIDE SEQUENCE [LARGE SCALE GENOMIC DNA]</scope>
    <source>
        <strain evidence="2">cv. Chardonnay</strain>
        <tissue evidence="1">Leaf</tissue>
    </source>
</reference>
<evidence type="ECO:0000313" key="1">
    <source>
        <dbReference type="EMBL" id="RVW30580.1"/>
    </source>
</evidence>
<gene>
    <name evidence="1" type="ORF">CK203_086070</name>
</gene>
<evidence type="ECO:0008006" key="3">
    <source>
        <dbReference type="Google" id="ProtNLM"/>
    </source>
</evidence>
<name>A0A438D513_VITVI</name>
<sequence length="257" mass="29319">MVALNCLLKKAKSGGFLLGWWVSGRGGEGVKVLHMLFANDTLVFCEPSHDQLTYLCWLLMCFEAIYGLKFNLKKSDLILVGSMENVDELAQEFECKDFLWEGGALEWKPYLVWWTIIGSGELSNKKSLTKNTRKRRSGGGGDELLRSSFPSLFALAIFKEAWVVNVWSPSSNGGCWAPCLSRRLNDWEVDLVESFFLRLQRWRVSNDEEDRLVWLVEKSGKFSIKALYKVVWGKVLTLDLLKGRGCEGVTQKLTWVF</sequence>
<protein>
    <recommendedName>
        <fullName evidence="3">Reverse transcriptase domain-containing protein</fullName>
    </recommendedName>
</protein>
<dbReference type="AlphaFoldDB" id="A0A438D513"/>
<accession>A0A438D513</accession>
<proteinExistence type="predicted"/>
<comment type="caution">
    <text evidence="1">The sequence shown here is derived from an EMBL/GenBank/DDBJ whole genome shotgun (WGS) entry which is preliminary data.</text>
</comment>
<dbReference type="Proteomes" id="UP000288805">
    <property type="component" value="Unassembled WGS sequence"/>
</dbReference>
<dbReference type="EMBL" id="QGNW01001792">
    <property type="protein sequence ID" value="RVW30580.1"/>
    <property type="molecule type" value="Genomic_DNA"/>
</dbReference>
<evidence type="ECO:0000313" key="2">
    <source>
        <dbReference type="Proteomes" id="UP000288805"/>
    </source>
</evidence>